<organism evidence="2 3">
    <name type="scientific">Candidatus Falkowbacteria bacterium CG1_02_41_21</name>
    <dbReference type="NCBI Taxonomy" id="1805147"/>
    <lineage>
        <taxon>Bacteria</taxon>
        <taxon>Candidatus Falkowiibacteriota</taxon>
    </lineage>
</organism>
<accession>A0A1J4TDL9</accession>
<dbReference type="SUPFAM" id="SSF53335">
    <property type="entry name" value="S-adenosyl-L-methionine-dependent methyltransferases"/>
    <property type="match status" value="1"/>
</dbReference>
<dbReference type="Pfam" id="PF08241">
    <property type="entry name" value="Methyltransf_11"/>
    <property type="match status" value="1"/>
</dbReference>
<dbReference type="AlphaFoldDB" id="A0A1J4TDL9"/>
<comment type="caution">
    <text evidence="2">The sequence shown here is derived from an EMBL/GenBank/DDBJ whole genome shotgun (WGS) entry which is preliminary data.</text>
</comment>
<feature type="domain" description="Methyltransferase type 11" evidence="1">
    <location>
        <begin position="35"/>
        <end position="77"/>
    </location>
</feature>
<dbReference type="InterPro" id="IPR029063">
    <property type="entry name" value="SAM-dependent_MTases_sf"/>
</dbReference>
<sequence length="267" mass="31207">MKLLNIGCGHNYHPDWINLDLYRSQFVKYHNIKNKLPFSSDSVDVVYHSHVLEHINKFEAEKFIADCFRVLKPGGIIRVVIPDLEQICLEYLSNLAKGFNSNDQSAILNYKWNKIELFDQIVRQKSGGEMLETIKGGKFNKDYILFRNGEEFKPLLNLNFPDGQSPNFSLKDKIINFLRRDDRFSRLKRFIVGFVKKANPQKSGEAHRWMYDKLDLKILLASVGFRDFKIMNYNESGILDWNKYALDKAQDGDYPRKPDSLFVEALK</sequence>
<protein>
    <recommendedName>
        <fullName evidence="1">Methyltransferase type 11 domain-containing protein</fullName>
    </recommendedName>
</protein>
<dbReference type="Gene3D" id="3.40.50.150">
    <property type="entry name" value="Vaccinia Virus protein VP39"/>
    <property type="match status" value="1"/>
</dbReference>
<evidence type="ECO:0000313" key="3">
    <source>
        <dbReference type="Proteomes" id="UP000182860"/>
    </source>
</evidence>
<evidence type="ECO:0000259" key="1">
    <source>
        <dbReference type="Pfam" id="PF08241"/>
    </source>
</evidence>
<dbReference type="InterPro" id="IPR013216">
    <property type="entry name" value="Methyltransf_11"/>
</dbReference>
<proteinExistence type="predicted"/>
<dbReference type="GO" id="GO:0008757">
    <property type="term" value="F:S-adenosylmethionine-dependent methyltransferase activity"/>
    <property type="evidence" value="ECO:0007669"/>
    <property type="project" value="InterPro"/>
</dbReference>
<dbReference type="EMBL" id="MNUV01000010">
    <property type="protein sequence ID" value="OIO08295.1"/>
    <property type="molecule type" value="Genomic_DNA"/>
</dbReference>
<gene>
    <name evidence="2" type="ORF">AUJ35_00555</name>
</gene>
<reference evidence="2 3" key="1">
    <citation type="journal article" date="2016" name="Environ. Microbiol.">
        <title>Genomic resolution of a cold subsurface aquifer community provides metabolic insights for novel microbes adapted to high CO concentrations.</title>
        <authorList>
            <person name="Probst A.J."/>
            <person name="Castelle C.J."/>
            <person name="Singh A."/>
            <person name="Brown C.T."/>
            <person name="Anantharaman K."/>
            <person name="Sharon I."/>
            <person name="Hug L.A."/>
            <person name="Burstein D."/>
            <person name="Emerson J.B."/>
            <person name="Thomas B.C."/>
            <person name="Banfield J.F."/>
        </authorList>
    </citation>
    <scope>NUCLEOTIDE SEQUENCE [LARGE SCALE GENOMIC DNA]</scope>
    <source>
        <strain evidence="2">CG1_02_41_21</strain>
    </source>
</reference>
<dbReference type="Proteomes" id="UP000182860">
    <property type="component" value="Unassembled WGS sequence"/>
</dbReference>
<name>A0A1J4TDL9_9BACT</name>
<evidence type="ECO:0000313" key="2">
    <source>
        <dbReference type="EMBL" id="OIO08295.1"/>
    </source>
</evidence>